<dbReference type="GO" id="GO:0008270">
    <property type="term" value="F:zinc ion binding"/>
    <property type="evidence" value="ECO:0007669"/>
    <property type="project" value="UniProtKB-UniRule"/>
</dbReference>
<dbReference type="Gene3D" id="3.40.140.10">
    <property type="entry name" value="Cytidine Deaminase, domain 2"/>
    <property type="match status" value="1"/>
</dbReference>
<dbReference type="NCBIfam" id="NF008113">
    <property type="entry name" value="PRK10860.1"/>
    <property type="match status" value="1"/>
</dbReference>
<feature type="domain" description="CMP/dCMP-type deaminase" evidence="8">
    <location>
        <begin position="9"/>
        <end position="120"/>
    </location>
</feature>
<evidence type="ECO:0000313" key="9">
    <source>
        <dbReference type="EMBL" id="HED09787.1"/>
    </source>
</evidence>
<proteinExistence type="inferred from homology"/>
<dbReference type="EC" id="3.5.4.33" evidence="7"/>
<evidence type="ECO:0000256" key="1">
    <source>
        <dbReference type="ARBA" id="ARBA00011738"/>
    </source>
</evidence>
<dbReference type="PANTHER" id="PTHR11079:SF202">
    <property type="entry name" value="TRNA-SPECIFIC ADENOSINE DEAMINASE"/>
    <property type="match status" value="1"/>
</dbReference>
<comment type="caution">
    <text evidence="9">The sequence shown here is derived from an EMBL/GenBank/DDBJ whole genome shotgun (WGS) entry which is preliminary data.</text>
</comment>
<sequence>MLSENAQSSSDEFFMGEALKEARRAMEHGDVPIGAVVVHEGRIIGRGHNQVELLKDPTAHAEMIAITAACAGLHEKWLREATLYVTVEPCAMCAGASVLARLKRVVYGAPDVKSGAHSSLFNLLNDPRMNHQVEVVPGVRKEESSFLLLDFFESLRKKER</sequence>
<evidence type="ECO:0000256" key="3">
    <source>
        <dbReference type="ARBA" id="ARBA00022723"/>
    </source>
</evidence>
<keyword evidence="4 7" id="KW-0378">Hydrolase</keyword>
<name>A0A7V1LLP8_CALAY</name>
<dbReference type="FunFam" id="3.40.140.10:FF:000005">
    <property type="entry name" value="tRNA-specific adenosine deaminase"/>
    <property type="match status" value="1"/>
</dbReference>
<evidence type="ECO:0000256" key="5">
    <source>
        <dbReference type="ARBA" id="ARBA00022833"/>
    </source>
</evidence>
<comment type="cofactor">
    <cofactor evidence="7">
        <name>Zn(2+)</name>
        <dbReference type="ChEBI" id="CHEBI:29105"/>
    </cofactor>
    <text evidence="7">Binds 1 zinc ion per subunit.</text>
</comment>
<dbReference type="HAMAP" id="MF_00972">
    <property type="entry name" value="tRNA_aden_deaminase"/>
    <property type="match status" value="1"/>
</dbReference>
<protein>
    <recommendedName>
        <fullName evidence="7">tRNA-specific adenosine deaminase</fullName>
        <ecNumber evidence="7">3.5.4.33</ecNumber>
    </recommendedName>
</protein>
<dbReference type="InterPro" id="IPR016193">
    <property type="entry name" value="Cytidine_deaminase-like"/>
</dbReference>
<reference evidence="9" key="1">
    <citation type="journal article" date="2020" name="mSystems">
        <title>Genome- and Community-Level Interaction Insights into Carbon Utilization and Element Cycling Functions of Hydrothermarchaeota in Hydrothermal Sediment.</title>
        <authorList>
            <person name="Zhou Z."/>
            <person name="Liu Y."/>
            <person name="Xu W."/>
            <person name="Pan J."/>
            <person name="Luo Z.H."/>
            <person name="Li M."/>
        </authorList>
    </citation>
    <scope>NUCLEOTIDE SEQUENCE [LARGE SCALE GENOMIC DNA]</scope>
    <source>
        <strain evidence="9">HyVt-456</strain>
    </source>
</reference>
<dbReference type="InterPro" id="IPR002125">
    <property type="entry name" value="CMP_dCMP_dom"/>
</dbReference>
<feature type="active site" description="Proton donor" evidence="7">
    <location>
        <position position="62"/>
    </location>
</feature>
<evidence type="ECO:0000256" key="7">
    <source>
        <dbReference type="HAMAP-Rule" id="MF_00972"/>
    </source>
</evidence>
<dbReference type="AlphaFoldDB" id="A0A7V1LLP8"/>
<dbReference type="EMBL" id="DRLD01000101">
    <property type="protein sequence ID" value="HED09787.1"/>
    <property type="molecule type" value="Genomic_DNA"/>
</dbReference>
<dbReference type="PANTHER" id="PTHR11079">
    <property type="entry name" value="CYTOSINE DEAMINASE FAMILY MEMBER"/>
    <property type="match status" value="1"/>
</dbReference>
<accession>A0A7V1LLP8</accession>
<evidence type="ECO:0000256" key="4">
    <source>
        <dbReference type="ARBA" id="ARBA00022801"/>
    </source>
</evidence>
<dbReference type="GO" id="GO:0052717">
    <property type="term" value="F:tRNA-specific adenosine-34 deaminase activity"/>
    <property type="evidence" value="ECO:0007669"/>
    <property type="project" value="UniProtKB-UniRule"/>
</dbReference>
<evidence type="ECO:0000259" key="8">
    <source>
        <dbReference type="PROSITE" id="PS51747"/>
    </source>
</evidence>
<dbReference type="GO" id="GO:0002100">
    <property type="term" value="P:tRNA wobble adenosine to inosine editing"/>
    <property type="evidence" value="ECO:0007669"/>
    <property type="project" value="UniProtKB-UniRule"/>
</dbReference>
<comment type="function">
    <text evidence="7">Catalyzes the deamination of adenosine to inosine at the wobble position 34 of tRNA(Arg2).</text>
</comment>
<keyword evidence="2 7" id="KW-0819">tRNA processing</keyword>
<feature type="binding site" evidence="7">
    <location>
        <position position="93"/>
    </location>
    <ligand>
        <name>Zn(2+)</name>
        <dbReference type="ChEBI" id="CHEBI:29105"/>
        <note>catalytic</note>
    </ligand>
</feature>
<keyword evidence="5 7" id="KW-0862">Zinc</keyword>
<dbReference type="Pfam" id="PF14437">
    <property type="entry name" value="MafB19-deam"/>
    <property type="match status" value="1"/>
</dbReference>
<dbReference type="PROSITE" id="PS51747">
    <property type="entry name" value="CYT_DCMP_DEAMINASES_2"/>
    <property type="match status" value="1"/>
</dbReference>
<evidence type="ECO:0000256" key="6">
    <source>
        <dbReference type="ARBA" id="ARBA00048045"/>
    </source>
</evidence>
<dbReference type="InterPro" id="IPR028883">
    <property type="entry name" value="tRNA_aden_deaminase"/>
</dbReference>
<feature type="binding site" evidence="7">
    <location>
        <position position="60"/>
    </location>
    <ligand>
        <name>Zn(2+)</name>
        <dbReference type="ChEBI" id="CHEBI:29105"/>
        <note>catalytic</note>
    </ligand>
</feature>
<feature type="binding site" evidence="7">
    <location>
        <position position="90"/>
    </location>
    <ligand>
        <name>Zn(2+)</name>
        <dbReference type="ChEBI" id="CHEBI:29105"/>
        <note>catalytic</note>
    </ligand>
</feature>
<comment type="subunit">
    <text evidence="1 7">Homodimer.</text>
</comment>
<organism evidence="9">
    <name type="scientific">Caldithrix abyssi</name>
    <dbReference type="NCBI Taxonomy" id="187145"/>
    <lineage>
        <taxon>Bacteria</taxon>
        <taxon>Pseudomonadati</taxon>
        <taxon>Calditrichota</taxon>
        <taxon>Calditrichia</taxon>
        <taxon>Calditrichales</taxon>
        <taxon>Calditrichaceae</taxon>
        <taxon>Caldithrix</taxon>
    </lineage>
</organism>
<gene>
    <name evidence="7" type="primary">tadA</name>
    <name evidence="9" type="ORF">ENJ10_03790</name>
</gene>
<dbReference type="SUPFAM" id="SSF53927">
    <property type="entry name" value="Cytidine deaminase-like"/>
    <property type="match status" value="1"/>
</dbReference>
<keyword evidence="3 7" id="KW-0479">Metal-binding</keyword>
<dbReference type="Proteomes" id="UP000886005">
    <property type="component" value="Unassembled WGS sequence"/>
</dbReference>
<comment type="similarity">
    <text evidence="7">Belongs to the cytidine and deoxycytidylate deaminase family.</text>
</comment>
<dbReference type="InterPro" id="IPR058535">
    <property type="entry name" value="MafB19-deam"/>
</dbReference>
<dbReference type="CDD" id="cd01285">
    <property type="entry name" value="nucleoside_deaminase"/>
    <property type="match status" value="1"/>
</dbReference>
<evidence type="ECO:0000256" key="2">
    <source>
        <dbReference type="ARBA" id="ARBA00022694"/>
    </source>
</evidence>
<comment type="catalytic activity">
    <reaction evidence="6 7">
        <text>adenosine(34) in tRNA + H2O + H(+) = inosine(34) in tRNA + NH4(+)</text>
        <dbReference type="Rhea" id="RHEA:43168"/>
        <dbReference type="Rhea" id="RHEA-COMP:10373"/>
        <dbReference type="Rhea" id="RHEA-COMP:10374"/>
        <dbReference type="ChEBI" id="CHEBI:15377"/>
        <dbReference type="ChEBI" id="CHEBI:15378"/>
        <dbReference type="ChEBI" id="CHEBI:28938"/>
        <dbReference type="ChEBI" id="CHEBI:74411"/>
        <dbReference type="ChEBI" id="CHEBI:82852"/>
        <dbReference type="EC" id="3.5.4.33"/>
    </reaction>
</comment>